<evidence type="ECO:0000313" key="2">
    <source>
        <dbReference type="EMBL" id="SDN02904.1"/>
    </source>
</evidence>
<dbReference type="InterPro" id="IPR001602">
    <property type="entry name" value="UPF0047_YjbQ-like"/>
</dbReference>
<reference evidence="2 3" key="1">
    <citation type="submission" date="2016-10" db="EMBL/GenBank/DDBJ databases">
        <authorList>
            <person name="de Groot N.N."/>
        </authorList>
    </citation>
    <scope>NUCLEOTIDE SEQUENCE [LARGE SCALE GENOMIC DNA]</scope>
    <source>
        <strain evidence="3">EB21,IBRC-M 10013,KCTC 4048</strain>
    </source>
</reference>
<dbReference type="Gene3D" id="2.60.120.460">
    <property type="entry name" value="YjbQ-like"/>
    <property type="match status" value="1"/>
</dbReference>
<organism evidence="2 3">
    <name type="scientific">Haloarchaeobius iranensis</name>
    <dbReference type="NCBI Taxonomy" id="996166"/>
    <lineage>
        <taxon>Archaea</taxon>
        <taxon>Methanobacteriati</taxon>
        <taxon>Methanobacteriota</taxon>
        <taxon>Stenosarchaea group</taxon>
        <taxon>Halobacteria</taxon>
        <taxon>Halobacteriales</taxon>
        <taxon>Halorubellaceae</taxon>
        <taxon>Haloarchaeobius</taxon>
    </lineage>
</organism>
<dbReference type="Proteomes" id="UP000199370">
    <property type="component" value="Unassembled WGS sequence"/>
</dbReference>
<dbReference type="SUPFAM" id="SSF111038">
    <property type="entry name" value="YjbQ-like"/>
    <property type="match status" value="1"/>
</dbReference>
<dbReference type="EMBL" id="FNIA01000012">
    <property type="protein sequence ID" value="SDN02904.1"/>
    <property type="molecule type" value="Genomic_DNA"/>
</dbReference>
<dbReference type="PANTHER" id="PTHR30615:SF8">
    <property type="entry name" value="UPF0047 PROTEIN C4A8.02C"/>
    <property type="match status" value="1"/>
</dbReference>
<dbReference type="PIRSF" id="PIRSF004681">
    <property type="entry name" value="UCP004681"/>
    <property type="match status" value="1"/>
</dbReference>
<dbReference type="RefSeq" id="WP_089734158.1">
    <property type="nucleotide sequence ID" value="NZ_FNIA01000012.1"/>
</dbReference>
<sequence length="131" mass="14227">MHRAQFTVATEERLTTVDVTERVHAAVPDDATGLCTVATGHTTAGIVVQEGESRLREDIETFLADLVPDDGWRHDEIDDNADSHLRATVAGRDISTPVVDGELELGSWGSVLFVECDGPRRRTVTVCVLEG</sequence>
<dbReference type="STRING" id="996166.SAMN05192554_112104"/>
<dbReference type="AlphaFoldDB" id="A0A1G9Y1E5"/>
<dbReference type="OrthoDB" id="6663at2157"/>
<evidence type="ECO:0000256" key="1">
    <source>
        <dbReference type="ARBA" id="ARBA00005534"/>
    </source>
</evidence>
<dbReference type="NCBIfam" id="TIGR00149">
    <property type="entry name" value="TIGR00149_YjbQ"/>
    <property type="match status" value="1"/>
</dbReference>
<gene>
    <name evidence="2" type="ORF">SAMN05192554_112104</name>
</gene>
<accession>A0A1G9Y1E5</accession>
<dbReference type="InterPro" id="IPR035917">
    <property type="entry name" value="YjbQ-like_sf"/>
</dbReference>
<keyword evidence="3" id="KW-1185">Reference proteome</keyword>
<dbReference type="PANTHER" id="PTHR30615">
    <property type="entry name" value="UNCHARACTERIZED PROTEIN YJBQ-RELATED"/>
    <property type="match status" value="1"/>
</dbReference>
<name>A0A1G9Y1E5_9EURY</name>
<proteinExistence type="inferred from homology"/>
<evidence type="ECO:0000313" key="3">
    <source>
        <dbReference type="Proteomes" id="UP000199370"/>
    </source>
</evidence>
<comment type="similarity">
    <text evidence="1">Belongs to the UPF0047 family.</text>
</comment>
<protein>
    <submittedName>
        <fullName evidence="2">Secondary thiamine-phosphate synthase enzyme</fullName>
    </submittedName>
</protein>
<dbReference type="Pfam" id="PF01894">
    <property type="entry name" value="YjbQ"/>
    <property type="match status" value="1"/>
</dbReference>